<reference evidence="2" key="1">
    <citation type="submission" date="2018-08" db="EMBL/GenBank/DDBJ databases">
        <title>Draft genome sequence of azole-resistant Aspergillus thermomutatus (Neosartorya pseudofischeri) strain HMR AF 39, isolated from a human nasal aspirate.</title>
        <authorList>
            <person name="Parent-Michaud M."/>
            <person name="Dufresne P.J."/>
            <person name="Fournier E."/>
            <person name="Martineau C."/>
            <person name="Moreira S."/>
            <person name="Perkins V."/>
            <person name="De Repentigny L."/>
            <person name="Dufresne S.F."/>
        </authorList>
    </citation>
    <scope>NUCLEOTIDE SEQUENCE [LARGE SCALE GENOMIC DNA]</scope>
    <source>
        <strain evidence="2">HMR AF 39</strain>
    </source>
</reference>
<dbReference type="AlphaFoldDB" id="A0A397GJL3"/>
<accession>A0A397GJL3</accession>
<protein>
    <submittedName>
        <fullName evidence="2">Uncharacterized protein</fullName>
    </submittedName>
</protein>
<organism evidence="2 3">
    <name type="scientific">Aspergillus thermomutatus</name>
    <name type="common">Neosartorya pseudofischeri</name>
    <dbReference type="NCBI Taxonomy" id="41047"/>
    <lineage>
        <taxon>Eukaryota</taxon>
        <taxon>Fungi</taxon>
        <taxon>Dikarya</taxon>
        <taxon>Ascomycota</taxon>
        <taxon>Pezizomycotina</taxon>
        <taxon>Eurotiomycetes</taxon>
        <taxon>Eurotiomycetidae</taxon>
        <taxon>Eurotiales</taxon>
        <taxon>Aspergillaceae</taxon>
        <taxon>Aspergillus</taxon>
        <taxon>Aspergillus subgen. Fumigati</taxon>
    </lineage>
</organism>
<dbReference type="VEuPathDB" id="FungiDB:CDV56_102142"/>
<gene>
    <name evidence="2" type="ORF">CDV56_102142</name>
</gene>
<feature type="region of interest" description="Disordered" evidence="1">
    <location>
        <begin position="1"/>
        <end position="20"/>
    </location>
</feature>
<dbReference type="Proteomes" id="UP000215305">
    <property type="component" value="Unassembled WGS sequence"/>
</dbReference>
<evidence type="ECO:0000313" key="3">
    <source>
        <dbReference type="Proteomes" id="UP000215305"/>
    </source>
</evidence>
<comment type="caution">
    <text evidence="2">The sequence shown here is derived from an EMBL/GenBank/DDBJ whole genome shotgun (WGS) entry which is preliminary data.</text>
</comment>
<feature type="compositionally biased region" description="Basic and acidic residues" evidence="1">
    <location>
        <begin position="7"/>
        <end position="18"/>
    </location>
</feature>
<sequence>MSYPIKRSHEIRQGHDSEQMNQELPPVEAKSGLECLPVELLQKIFLHSLEFNLPRASIRLARALSNPILYTWLIRLAFSSSNESSKNDFFTPYFLPPPLDYFALSTEERRDLQSTILACRWCTLELMRECQREYIEHAIRLKCRDLVFSPEDSDTLANIREHFHDLKRYDQGHQGRIGKGDLICRAQDPETNAEYRVAVWFNIGAFQIRKPNPIHTEIDLFRLPCCAGKNPSRMPDRLLGRPWTDTKIEFLKLLSTELYIDDDDEHERSGRLLRQVIRSRDYGTFEILVELFIRIRVYKYPIRWPILPVHFKAAMKYADSSSDPFLNFLVRERWDDLPWSDTRLKEELIAKAGLSPPA</sequence>
<dbReference type="EMBL" id="NKHU02000202">
    <property type="protein sequence ID" value="RHZ48220.1"/>
    <property type="molecule type" value="Genomic_DNA"/>
</dbReference>
<evidence type="ECO:0000256" key="1">
    <source>
        <dbReference type="SAM" id="MobiDB-lite"/>
    </source>
</evidence>
<dbReference type="OrthoDB" id="4167490at2759"/>
<dbReference type="STRING" id="41047.A0A397GJL3"/>
<dbReference type="RefSeq" id="XP_026611877.1">
    <property type="nucleotide sequence ID" value="XM_026755761.1"/>
</dbReference>
<keyword evidence="3" id="KW-1185">Reference proteome</keyword>
<proteinExistence type="predicted"/>
<evidence type="ECO:0000313" key="2">
    <source>
        <dbReference type="EMBL" id="RHZ48220.1"/>
    </source>
</evidence>
<dbReference type="GeneID" id="38124116"/>
<name>A0A397GJL3_ASPTH</name>